<organism evidence="5 6">
    <name type="scientific">Cudoniella acicularis</name>
    <dbReference type="NCBI Taxonomy" id="354080"/>
    <lineage>
        <taxon>Eukaryota</taxon>
        <taxon>Fungi</taxon>
        <taxon>Dikarya</taxon>
        <taxon>Ascomycota</taxon>
        <taxon>Pezizomycotina</taxon>
        <taxon>Leotiomycetes</taxon>
        <taxon>Helotiales</taxon>
        <taxon>Tricladiaceae</taxon>
        <taxon>Cudoniella</taxon>
    </lineage>
</organism>
<proteinExistence type="predicted"/>
<dbReference type="SUPFAM" id="SSF53474">
    <property type="entry name" value="alpha/beta-Hydrolases"/>
    <property type="match status" value="1"/>
</dbReference>
<evidence type="ECO:0000256" key="3">
    <source>
        <dbReference type="SAM" id="Phobius"/>
    </source>
</evidence>
<keyword evidence="3" id="KW-1133">Transmembrane helix</keyword>
<dbReference type="Pfam" id="PF24883">
    <property type="entry name" value="NPHP3_N"/>
    <property type="match status" value="1"/>
</dbReference>
<accession>A0A8H4W6A4</accession>
<protein>
    <recommendedName>
        <fullName evidence="4">Nephrocystin 3-like N-terminal domain-containing protein</fullName>
    </recommendedName>
</protein>
<dbReference type="Gene3D" id="3.40.50.1820">
    <property type="entry name" value="alpha/beta hydrolase"/>
    <property type="match status" value="1"/>
</dbReference>
<dbReference type="InterPro" id="IPR029058">
    <property type="entry name" value="AB_hydrolase_fold"/>
</dbReference>
<evidence type="ECO:0000313" key="6">
    <source>
        <dbReference type="Proteomes" id="UP000566819"/>
    </source>
</evidence>
<dbReference type="SUPFAM" id="SSF52540">
    <property type="entry name" value="P-loop containing nucleoside triphosphate hydrolases"/>
    <property type="match status" value="1"/>
</dbReference>
<evidence type="ECO:0000259" key="4">
    <source>
        <dbReference type="Pfam" id="PF24883"/>
    </source>
</evidence>
<dbReference type="InterPro" id="IPR027417">
    <property type="entry name" value="P-loop_NTPase"/>
</dbReference>
<feature type="transmembrane region" description="Helical" evidence="3">
    <location>
        <begin position="144"/>
        <end position="169"/>
    </location>
</feature>
<dbReference type="PANTHER" id="PTHR10039:SF5">
    <property type="entry name" value="NACHT DOMAIN-CONTAINING PROTEIN"/>
    <property type="match status" value="1"/>
</dbReference>
<feature type="region of interest" description="Disordered" evidence="2">
    <location>
        <begin position="1"/>
        <end position="29"/>
    </location>
</feature>
<gene>
    <name evidence="5" type="ORF">G7Y89_g5651</name>
</gene>
<dbReference type="Proteomes" id="UP000566819">
    <property type="component" value="Unassembled WGS sequence"/>
</dbReference>
<keyword evidence="1" id="KW-0677">Repeat</keyword>
<dbReference type="AlphaFoldDB" id="A0A8H4W6A4"/>
<keyword evidence="6" id="KW-1185">Reference proteome</keyword>
<dbReference type="InterPro" id="IPR056884">
    <property type="entry name" value="NPHP3-like_N"/>
</dbReference>
<feature type="region of interest" description="Disordered" evidence="2">
    <location>
        <begin position="82"/>
        <end position="117"/>
    </location>
</feature>
<sequence length="723" mass="81008">MATIEEKSSSGNVLTITRPLPSRQPSTNSFDHLSTIEDVDSAHSLIPTRTSHSEKSAIMTQTSPFTDSRQDIVETTSYQNDLEQGLTGTTHGSGQAIRKKASGGADPWPCPRELKSRRKEAKRRKACCSCWGGLGKKQKLSIKVVSGLLIVAAIILIIVIVLHSSYYLLDASLDVRNPVNATSAKLPQPSSGTLSPAYKHLTLIPTSTLKYLGIRSSRLAPHRIRIRHVALFSSALRSSLECGSFGFYVACGRTLKWSLTSINLRLNPCSRETVTWRGTSQQRQHQRTTKENSKASTILIFPSKEGIGVLAAESPLSHYAERTYFDIWIRYKCSALARRTCEQKHTLRHRLRFGCEPGGRTSIRHFKKLLFIAHSLGGIVVKEALQHTQGCQVHQNHLHNIFESTCGVFFFGTPHDGADPPGLIHHVAEKTIKVVGFSVNEQIVNTLLPSSQRLRELREEFAPMARQRNWIIYCFQEQYGIKALHGSKVVDDMTSCLSDPGIEIAQHIASNHMDMCRFHGLNDVEYQKVAGALERIQKCILKKPLLGLNVVYSAEQRQNFMESLKFDQINTHEATIKKAHSKTCEWILSKPGYKDWLDFNKVAENHGFLWIKGKPGTGKSTIMKFAHGNAKRTLTDIIVISFFFNAHGENLEKSTCGMYRSLLFQLLAKLPELQNLFDIALPNASIAGDYYNWDIETVKDLFGCAIESLGQRRLTCFMDALDE</sequence>
<dbReference type="PANTHER" id="PTHR10039">
    <property type="entry name" value="AMELOGENIN"/>
    <property type="match status" value="1"/>
</dbReference>
<keyword evidence="3" id="KW-0472">Membrane</keyword>
<comment type="caution">
    <text evidence="5">The sequence shown here is derived from an EMBL/GenBank/DDBJ whole genome shotgun (WGS) entry which is preliminary data.</text>
</comment>
<dbReference type="EMBL" id="JAAMPI010000344">
    <property type="protein sequence ID" value="KAF4632474.1"/>
    <property type="molecule type" value="Genomic_DNA"/>
</dbReference>
<feature type="domain" description="Nephrocystin 3-like N-terminal" evidence="4">
    <location>
        <begin position="583"/>
        <end position="723"/>
    </location>
</feature>
<feature type="compositionally biased region" description="Polar residues" evidence="2">
    <location>
        <begin position="82"/>
        <end position="93"/>
    </location>
</feature>
<name>A0A8H4W6A4_9HELO</name>
<reference evidence="5 6" key="1">
    <citation type="submission" date="2020-03" db="EMBL/GenBank/DDBJ databases">
        <title>Draft Genome Sequence of Cudoniella acicularis.</title>
        <authorList>
            <person name="Buettner E."/>
            <person name="Kellner H."/>
        </authorList>
    </citation>
    <scope>NUCLEOTIDE SEQUENCE [LARGE SCALE GENOMIC DNA]</scope>
    <source>
        <strain evidence="5 6">DSM 108380</strain>
    </source>
</reference>
<evidence type="ECO:0000256" key="1">
    <source>
        <dbReference type="ARBA" id="ARBA00022737"/>
    </source>
</evidence>
<evidence type="ECO:0000313" key="5">
    <source>
        <dbReference type="EMBL" id="KAF4632474.1"/>
    </source>
</evidence>
<evidence type="ECO:0000256" key="2">
    <source>
        <dbReference type="SAM" id="MobiDB-lite"/>
    </source>
</evidence>
<keyword evidence="3" id="KW-0812">Transmembrane</keyword>
<dbReference type="OrthoDB" id="194358at2759"/>